<dbReference type="SUPFAM" id="SSF51395">
    <property type="entry name" value="FMN-linked oxidoreductases"/>
    <property type="match status" value="1"/>
</dbReference>
<dbReference type="InterPro" id="IPR037396">
    <property type="entry name" value="FMN_HAD"/>
</dbReference>
<feature type="domain" description="FMN hydroxy acid dehydrogenase" evidence="6">
    <location>
        <begin position="17"/>
        <end position="425"/>
    </location>
</feature>
<dbReference type="PANTHER" id="PTHR10578:SF143">
    <property type="entry name" value="FMN-DEPENDENT ALPHA-HYDROXY ACID DEHYDROGENASE PB1A11.03"/>
    <property type="match status" value="1"/>
</dbReference>
<dbReference type="InterPro" id="IPR000262">
    <property type="entry name" value="FMN-dep_DH"/>
</dbReference>
<keyword evidence="5" id="KW-0285">Flavoprotein</keyword>
<feature type="binding site" evidence="5">
    <location>
        <position position="319"/>
    </location>
    <ligand>
        <name>FMN</name>
        <dbReference type="ChEBI" id="CHEBI:58210"/>
    </ligand>
</feature>
<organism evidence="7 8">
    <name type="scientific">Blastococcus xanthinilyticus</name>
    <dbReference type="NCBI Taxonomy" id="1564164"/>
    <lineage>
        <taxon>Bacteria</taxon>
        <taxon>Bacillati</taxon>
        <taxon>Actinomycetota</taxon>
        <taxon>Actinomycetes</taxon>
        <taxon>Geodermatophilales</taxon>
        <taxon>Geodermatophilaceae</taxon>
        <taxon>Blastococcus</taxon>
    </lineage>
</organism>
<evidence type="ECO:0000313" key="7">
    <source>
        <dbReference type="EMBL" id="TYP87165.1"/>
    </source>
</evidence>
<feature type="binding site" evidence="5">
    <location>
        <position position="125"/>
    </location>
    <ligand>
        <name>FMN</name>
        <dbReference type="ChEBI" id="CHEBI:58210"/>
    </ligand>
</feature>
<feature type="binding site" evidence="5">
    <location>
        <position position="184"/>
    </location>
    <ligand>
        <name>glyoxylate</name>
        <dbReference type="ChEBI" id="CHEBI:36655"/>
    </ligand>
</feature>
<gene>
    <name evidence="7" type="ORF">BD833_107103</name>
</gene>
<evidence type="ECO:0000256" key="4">
    <source>
        <dbReference type="PIRSR" id="PIRSR000138-1"/>
    </source>
</evidence>
<feature type="binding site" evidence="5">
    <location>
        <begin position="352"/>
        <end position="356"/>
    </location>
    <ligand>
        <name>FMN</name>
        <dbReference type="ChEBI" id="CHEBI:58210"/>
    </ligand>
</feature>
<evidence type="ECO:0000256" key="1">
    <source>
        <dbReference type="ARBA" id="ARBA00001917"/>
    </source>
</evidence>
<evidence type="ECO:0000256" key="3">
    <source>
        <dbReference type="ARBA" id="ARBA00024042"/>
    </source>
</evidence>
<dbReference type="PIRSF" id="PIRSF000138">
    <property type="entry name" value="Al-hdrx_acd_dh"/>
    <property type="match status" value="1"/>
</dbReference>
<keyword evidence="2" id="KW-0560">Oxidoreductase</keyword>
<protein>
    <submittedName>
        <fullName evidence="7">L-lactate dehydrogenase (Cytochrome)</fullName>
    </submittedName>
</protein>
<accession>A0A5S5CU78</accession>
<evidence type="ECO:0000256" key="5">
    <source>
        <dbReference type="PIRSR" id="PIRSR000138-2"/>
    </source>
</evidence>
<dbReference type="PROSITE" id="PS51349">
    <property type="entry name" value="FMN_HYDROXY_ACID_DH_2"/>
    <property type="match status" value="1"/>
</dbReference>
<feature type="active site" description="Proton acceptor" evidence="4">
    <location>
        <position position="321"/>
    </location>
</feature>
<reference evidence="7 8" key="1">
    <citation type="submission" date="2019-07" db="EMBL/GenBank/DDBJ databases">
        <title>Genomic Encyclopedia of Archaeal and Bacterial Type Strains, Phase II (KMG-II): from individual species to whole genera.</title>
        <authorList>
            <person name="Goeker M."/>
        </authorList>
    </citation>
    <scope>NUCLEOTIDE SEQUENCE [LARGE SCALE GENOMIC DNA]</scope>
    <source>
        <strain evidence="7 8">DSM 46842</strain>
    </source>
</reference>
<name>A0A5S5CU78_9ACTN</name>
<feature type="binding site" evidence="5">
    <location>
        <position position="147"/>
    </location>
    <ligand>
        <name>FMN</name>
        <dbReference type="ChEBI" id="CHEBI:58210"/>
    </ligand>
</feature>
<feature type="binding site" evidence="5">
    <location>
        <position position="149"/>
    </location>
    <ligand>
        <name>glyoxylate</name>
        <dbReference type="ChEBI" id="CHEBI:36655"/>
    </ligand>
</feature>
<dbReference type="EMBL" id="VNHW01000007">
    <property type="protein sequence ID" value="TYP87165.1"/>
    <property type="molecule type" value="Genomic_DNA"/>
</dbReference>
<feature type="binding site" evidence="5">
    <location>
        <position position="321"/>
    </location>
    <ligand>
        <name>glyoxylate</name>
        <dbReference type="ChEBI" id="CHEBI:36655"/>
    </ligand>
</feature>
<dbReference type="Pfam" id="PF01070">
    <property type="entry name" value="FMN_dh"/>
    <property type="match status" value="1"/>
</dbReference>
<feature type="binding site" evidence="5">
    <location>
        <begin position="375"/>
        <end position="376"/>
    </location>
    <ligand>
        <name>FMN</name>
        <dbReference type="ChEBI" id="CHEBI:58210"/>
    </ligand>
</feature>
<dbReference type="Gene3D" id="3.20.20.70">
    <property type="entry name" value="Aldolase class I"/>
    <property type="match status" value="1"/>
</dbReference>
<dbReference type="Proteomes" id="UP000322499">
    <property type="component" value="Unassembled WGS sequence"/>
</dbReference>
<keyword evidence="8" id="KW-1185">Reference proteome</keyword>
<feature type="binding site" evidence="5">
    <location>
        <position position="175"/>
    </location>
    <ligand>
        <name>FMN</name>
        <dbReference type="ChEBI" id="CHEBI:58210"/>
    </ligand>
</feature>
<dbReference type="AlphaFoldDB" id="A0A5S5CU78"/>
<evidence type="ECO:0000259" key="6">
    <source>
        <dbReference type="PROSITE" id="PS51349"/>
    </source>
</evidence>
<feature type="binding site" evidence="5">
    <location>
        <begin position="96"/>
        <end position="98"/>
    </location>
    <ligand>
        <name>FMN</name>
        <dbReference type="ChEBI" id="CHEBI:58210"/>
    </ligand>
</feature>
<dbReference type="InterPro" id="IPR013785">
    <property type="entry name" value="Aldolase_TIM"/>
</dbReference>
<dbReference type="GO" id="GO:0016491">
    <property type="term" value="F:oxidoreductase activity"/>
    <property type="evidence" value="ECO:0007669"/>
    <property type="project" value="UniProtKB-KW"/>
</dbReference>
<dbReference type="InterPro" id="IPR012133">
    <property type="entry name" value="Alpha-hydoxy_acid_DH_FMN"/>
</dbReference>
<evidence type="ECO:0000313" key="8">
    <source>
        <dbReference type="Proteomes" id="UP000322499"/>
    </source>
</evidence>
<feature type="binding site" evidence="5">
    <location>
        <position position="297"/>
    </location>
    <ligand>
        <name>FMN</name>
        <dbReference type="ChEBI" id="CHEBI:58210"/>
    </ligand>
</feature>
<dbReference type="GO" id="GO:0010181">
    <property type="term" value="F:FMN binding"/>
    <property type="evidence" value="ECO:0007669"/>
    <property type="project" value="InterPro"/>
</dbReference>
<comment type="cofactor">
    <cofactor evidence="1">
        <name>FMN</name>
        <dbReference type="ChEBI" id="CHEBI:58210"/>
    </cofactor>
</comment>
<sequence>MGRRRQNEVYRAGVFGRSPRVPVGIRRLQERAKRVLDARAYAYVAGGAGDEVTQRANRAAFDRWAVVPRVLRDASARDTSVELFGRRLPAPVLLGPVGALELVHPEADAAVARAAAATGVPMVFSNQASVPMEECAAAMGGSPRWFQLYWSTSDELVESLIGRAEAAGCEALVVTLDTTMLGWRPRDLDLGHLPFALGKGIAQYTSDPVFRRLVEERAAATTSPPTPAPPQPRPTPAAVRALVTMARAWPGSFRDNLRSPLPRAAVETFLSIYSRPSISWTDLAWLRSRTKLPILLKGVLHPDDARRALDEGMDGVVVSTHGGRQVDRSIAALDALPDVVAAVGDRAPVLLDSGIRSGADVFTAVALGARAVLLGRPFAWGLALAGEEGVRQVIGDVVGEFDLTLGLTGHTAVDQLSPEILRRVA</sequence>
<feature type="binding site" evidence="5">
    <location>
        <position position="324"/>
    </location>
    <ligand>
        <name>glyoxylate</name>
        <dbReference type="ChEBI" id="CHEBI:36655"/>
    </ligand>
</feature>
<comment type="caution">
    <text evidence="7">The sequence shown here is derived from an EMBL/GenBank/DDBJ whole genome shotgun (WGS) entry which is preliminary data.</text>
</comment>
<comment type="similarity">
    <text evidence="3">Belongs to the FMN-dependent alpha-hydroxy acid dehydrogenase family.</text>
</comment>
<proteinExistence type="inferred from homology"/>
<dbReference type="PANTHER" id="PTHR10578">
    <property type="entry name" value="S -2-HYDROXY-ACID OXIDASE-RELATED"/>
    <property type="match status" value="1"/>
</dbReference>
<keyword evidence="5" id="KW-0288">FMN</keyword>
<feature type="binding site" evidence="5">
    <location>
        <position position="43"/>
    </location>
    <ligand>
        <name>glyoxylate</name>
        <dbReference type="ChEBI" id="CHEBI:36655"/>
    </ligand>
</feature>
<evidence type="ECO:0000256" key="2">
    <source>
        <dbReference type="ARBA" id="ARBA00023002"/>
    </source>
</evidence>